<gene>
    <name evidence="6" type="primary">cynR</name>
    <name evidence="6" type="ORF">NCTC12278_00076</name>
</gene>
<dbReference type="GO" id="GO:0003677">
    <property type="term" value="F:DNA binding"/>
    <property type="evidence" value="ECO:0007669"/>
    <property type="project" value="UniProtKB-KW"/>
</dbReference>
<dbReference type="KEGG" id="sfer:NCTC12278_00076"/>
<dbReference type="InterPro" id="IPR036390">
    <property type="entry name" value="WH_DNA-bd_sf"/>
</dbReference>
<reference evidence="6 7" key="1">
    <citation type="submission" date="2018-06" db="EMBL/GenBank/DDBJ databases">
        <authorList>
            <consortium name="Pathogen Informatics"/>
            <person name="Doyle S."/>
        </authorList>
    </citation>
    <scope>NUCLEOTIDE SEQUENCE [LARGE SCALE GENOMIC DNA]</scope>
    <source>
        <strain evidence="6 7">NCTC12278</strain>
    </source>
</reference>
<dbReference type="Proteomes" id="UP000249495">
    <property type="component" value="Chromosome 1"/>
</dbReference>
<dbReference type="PANTHER" id="PTHR30346">
    <property type="entry name" value="TRANSCRIPTIONAL DUAL REGULATOR HCAR-RELATED"/>
    <property type="match status" value="1"/>
</dbReference>
<dbReference type="InterPro" id="IPR036388">
    <property type="entry name" value="WH-like_DNA-bd_sf"/>
</dbReference>
<keyword evidence="2" id="KW-0805">Transcription regulation</keyword>
<dbReference type="GO" id="GO:0003700">
    <property type="term" value="F:DNA-binding transcription factor activity"/>
    <property type="evidence" value="ECO:0007669"/>
    <property type="project" value="InterPro"/>
</dbReference>
<dbReference type="SUPFAM" id="SSF46785">
    <property type="entry name" value="Winged helix' DNA-binding domain"/>
    <property type="match status" value="1"/>
</dbReference>
<evidence type="ECO:0000313" key="6">
    <source>
        <dbReference type="EMBL" id="SQF39007.1"/>
    </source>
</evidence>
<dbReference type="Pfam" id="PF00126">
    <property type="entry name" value="HTH_1"/>
    <property type="match status" value="1"/>
</dbReference>
<evidence type="ECO:0000256" key="1">
    <source>
        <dbReference type="ARBA" id="ARBA00009437"/>
    </source>
</evidence>
<organism evidence="6 7">
    <name type="scientific">Streptococcus ferus</name>
    <dbReference type="NCBI Taxonomy" id="1345"/>
    <lineage>
        <taxon>Bacteria</taxon>
        <taxon>Bacillati</taxon>
        <taxon>Bacillota</taxon>
        <taxon>Bacilli</taxon>
        <taxon>Lactobacillales</taxon>
        <taxon>Streptococcaceae</taxon>
        <taxon>Streptococcus</taxon>
    </lineage>
</organism>
<evidence type="ECO:0000313" key="7">
    <source>
        <dbReference type="Proteomes" id="UP000249495"/>
    </source>
</evidence>
<keyword evidence="7" id="KW-1185">Reference proteome</keyword>
<dbReference type="InterPro" id="IPR000847">
    <property type="entry name" value="LysR_HTH_N"/>
</dbReference>
<evidence type="ECO:0000256" key="3">
    <source>
        <dbReference type="ARBA" id="ARBA00023125"/>
    </source>
</evidence>
<accession>A0A2X3W067</accession>
<dbReference type="Gene3D" id="1.10.10.10">
    <property type="entry name" value="Winged helix-like DNA-binding domain superfamily/Winged helix DNA-binding domain"/>
    <property type="match status" value="1"/>
</dbReference>
<evidence type="ECO:0000256" key="2">
    <source>
        <dbReference type="ARBA" id="ARBA00023015"/>
    </source>
</evidence>
<dbReference type="EMBL" id="LS483343">
    <property type="protein sequence ID" value="SQF39007.1"/>
    <property type="molecule type" value="Genomic_DNA"/>
</dbReference>
<keyword evidence="4" id="KW-0804">Transcription</keyword>
<keyword evidence="3" id="KW-0238">DNA-binding</keyword>
<dbReference type="PRINTS" id="PR00039">
    <property type="entry name" value="HTHLYSR"/>
</dbReference>
<evidence type="ECO:0000259" key="5">
    <source>
        <dbReference type="PROSITE" id="PS50931"/>
    </source>
</evidence>
<dbReference type="STRING" id="1123303.GCA_000372425_01762"/>
<dbReference type="GO" id="GO:0032993">
    <property type="term" value="C:protein-DNA complex"/>
    <property type="evidence" value="ECO:0007669"/>
    <property type="project" value="TreeGrafter"/>
</dbReference>
<dbReference type="AlphaFoldDB" id="A0A2X3W067"/>
<proteinExistence type="inferred from homology"/>
<feature type="domain" description="HTH lysR-type" evidence="5">
    <location>
        <begin position="2"/>
        <end position="59"/>
    </location>
</feature>
<protein>
    <submittedName>
        <fullName evidence="6">LysR family transcriptional regulator</fullName>
    </submittedName>
</protein>
<evidence type="ECO:0000256" key="4">
    <source>
        <dbReference type="ARBA" id="ARBA00023163"/>
    </source>
</evidence>
<dbReference type="PANTHER" id="PTHR30346:SF17">
    <property type="entry name" value="LYSR FAMILY TRANSCRIPTIONAL REGULATOR"/>
    <property type="match status" value="1"/>
</dbReference>
<comment type="similarity">
    <text evidence="1">Belongs to the LysR transcriptional regulatory family.</text>
</comment>
<dbReference type="Gene3D" id="3.40.190.290">
    <property type="match status" value="1"/>
</dbReference>
<dbReference type="PROSITE" id="PS50931">
    <property type="entry name" value="HTH_LYSR"/>
    <property type="match status" value="1"/>
</dbReference>
<sequence length="301" mass="34098">MIDPYLLEQFVVFSETGTLAETAQRLMITQPSVTRNMQKLEDLLGVTLFERKPNKIHLTQTGQLAATEAKKLLASQEAFIQKVQAFEYSQQHMTLTSVAPGPLFLVKHLPKEEREALEWSADLLPPEKSEEVLLNHRFNLVISHQEIQSDQIESFYLGTESLEVNLDPFTQLASQSQVTFQDLKGMSFVVLTDIGIWKKLIQEAIPEAKFLYQEDLTALSELTQYSAFPFFSTNLSPFNQAPLSQSQGLRKKLPITDETASVAFYATYLKTNKSRLLPLLKCLQTIWQKGAAETKTALKRP</sequence>
<dbReference type="OrthoDB" id="79118at2"/>
<name>A0A2X3W067_9STRE</name>
<dbReference type="RefSeq" id="WP_018031070.1">
    <property type="nucleotide sequence ID" value="NZ_LS483343.1"/>
</dbReference>